<name>A0A0L0DB67_THETB</name>
<feature type="compositionally biased region" description="Polar residues" evidence="1">
    <location>
        <begin position="454"/>
        <end position="465"/>
    </location>
</feature>
<evidence type="ECO:0000313" key="3">
    <source>
        <dbReference type="EMBL" id="KNC49495.1"/>
    </source>
</evidence>
<dbReference type="RefSeq" id="XP_013757924.1">
    <property type="nucleotide sequence ID" value="XM_013902470.1"/>
</dbReference>
<feature type="region of interest" description="Disordered" evidence="1">
    <location>
        <begin position="186"/>
        <end position="347"/>
    </location>
</feature>
<dbReference type="GeneID" id="25569798"/>
<reference evidence="3 4" key="1">
    <citation type="submission" date="2010-05" db="EMBL/GenBank/DDBJ databases">
        <title>The Genome Sequence of Thecamonas trahens ATCC 50062.</title>
        <authorList>
            <consortium name="The Broad Institute Genome Sequencing Platform"/>
            <person name="Russ C."/>
            <person name="Cuomo C."/>
            <person name="Shea T."/>
            <person name="Young S.K."/>
            <person name="Zeng Q."/>
            <person name="Koehrsen M."/>
            <person name="Haas B."/>
            <person name="Borodovsky M."/>
            <person name="Guigo R."/>
            <person name="Alvarado L."/>
            <person name="Berlin A."/>
            <person name="Bochicchio J."/>
            <person name="Borenstein D."/>
            <person name="Chapman S."/>
            <person name="Chen Z."/>
            <person name="Freedman E."/>
            <person name="Gellesch M."/>
            <person name="Goldberg J."/>
            <person name="Griggs A."/>
            <person name="Gujja S."/>
            <person name="Heilman E."/>
            <person name="Heiman D."/>
            <person name="Hepburn T."/>
            <person name="Howarth C."/>
            <person name="Jen D."/>
            <person name="Larson L."/>
            <person name="Mehta T."/>
            <person name="Park D."/>
            <person name="Pearson M."/>
            <person name="Roberts A."/>
            <person name="Saif S."/>
            <person name="Shenoy N."/>
            <person name="Sisk P."/>
            <person name="Stolte C."/>
            <person name="Sykes S."/>
            <person name="Thomson T."/>
            <person name="Walk T."/>
            <person name="White J."/>
            <person name="Yandava C."/>
            <person name="Burger G."/>
            <person name="Gray M.W."/>
            <person name="Holland P.W.H."/>
            <person name="King N."/>
            <person name="Lang F.B.F."/>
            <person name="Roger A.J."/>
            <person name="Ruiz-Trillo I."/>
            <person name="Lander E."/>
            <person name="Nusbaum C."/>
        </authorList>
    </citation>
    <scope>NUCLEOTIDE SEQUENCE [LARGE SCALE GENOMIC DNA]</scope>
    <source>
        <strain evidence="3 4">ATCC 50062</strain>
    </source>
</reference>
<dbReference type="EMBL" id="GL349455">
    <property type="protein sequence ID" value="KNC49495.1"/>
    <property type="molecule type" value="Genomic_DNA"/>
</dbReference>
<keyword evidence="4" id="KW-1185">Reference proteome</keyword>
<dbReference type="STRING" id="461836.A0A0L0DB67"/>
<feature type="compositionally biased region" description="Low complexity" evidence="1">
    <location>
        <begin position="303"/>
        <end position="324"/>
    </location>
</feature>
<feature type="region of interest" description="Disordered" evidence="1">
    <location>
        <begin position="441"/>
        <end position="467"/>
    </location>
</feature>
<organism evidence="3 4">
    <name type="scientific">Thecamonas trahens ATCC 50062</name>
    <dbReference type="NCBI Taxonomy" id="461836"/>
    <lineage>
        <taxon>Eukaryota</taxon>
        <taxon>Apusozoa</taxon>
        <taxon>Apusomonadida</taxon>
        <taxon>Apusomonadidae</taxon>
        <taxon>Thecamonas</taxon>
    </lineage>
</organism>
<feature type="compositionally biased region" description="Acidic residues" evidence="1">
    <location>
        <begin position="230"/>
        <end position="243"/>
    </location>
</feature>
<feature type="compositionally biased region" description="Basic and acidic residues" evidence="1">
    <location>
        <begin position="206"/>
        <end position="216"/>
    </location>
</feature>
<sequence>MAGPTTETVTKARIRRALQACRLEMDKMHEEVMAKNGTHPMLQLTCESLVVMALDALGLQRSDELVVSSRELVALGAAIVTLTSDNNDGRGVGIRDRVLGTVTVLTNSNRAFAPMLTLLKGLSDEEEMAIHDEADRAQIQAKVEEEIAAMGQMDMQMTKVARMLLTSRATEARVTKPIERKPCNVPYELNCRGQSGVGNGIDGDEGGEHLSDKDDHGDDEFHDARADGQPEAEAEAEAEVEAEVEAKAEVEAEVEAEAEAEAEVEADVAAEAETEPEAEAANAGTEDEPEEFEEEEEEEGSAADDSTPTDAATAVPADDASPVDPADKVSPPGAAGEAQAAQAEPDSMMDVKSLKVLNADSSADDIVTAVKSALSKSKKALFAALCDAQSALYDPQMAQMKRSSVVALLRRKTDGGVAFSRIVERVATAIGVQIDLAEPPAAELPHGGAGPSGDASTTSPVQPQHSEGVGEVLALEARDNLKAQIEAHCAILGKHGPNGTVRVCPICLGVQLREERVVVVSGSEVVVADVCLPDDVYIGYSGDDCPQGWATLTGETTVMQVLHRMPRPTWKLEPPLGDAGAEAEAEAEAADMTPCAFPVKQLLTVIPKGGAPKAVVFELTEQSVPGAIAGAVLEYDVASQSLMVAAESPHASDGLAMATIPVPWTRTSTVAGAQWRLGMVVYGRAADDNDAAAQEMWKVLKQAREKALESGPMSRGLVDTPQSVVKLLRQSYGEGGMAPKIDTYMMHHSSSLARKIIGSVELRQAYNQVWRNQLCNATGEVEGEVAYMLRMLIEAEPGAIHNGLVLESMEEVTAQRVAKCIGISALRKVVSQTDFDSSLKDIEHLSCQPNMVFILLRVAGQLGGGQLRQLMRAASGLVHIIVIADDALHRSFVEVSLDKDILMPPTVGDLLKIQLERPLPSLAWTPFVAGGSDGLESKALVREHPAVEGAIRRKVEAEARQLGTTPDGVPRALLELDTVCRAPRGEALRRFVIVECNNDNWLKTRIDATEAYRVRSTYPPTEVFSEIDRLVDEVAASRPGFAIVACVGHVTSDHLRLLDTLGGRSDVEAKLLRIRPYHMAFDAAQTVQQRTMMLLFGVAPPESLVATADELAGRILKDLAPRGDVSRDRLVALLTFVLETLAEDLHPEKLVQRVAKMRDVVESKVARARRMLGDDMMAAIRVEPCWAEWMATVCMAVAAADDHIRVPFYECCFGSDMFQLVPQGVRLAMWTRHVLSARIDDNSSLGRELAATSNALMACEDVLARMRPVLSAHLCVHLCASDEAGIRRGPAVYAAPSLRSGSGDEVLQRVAEQGHLDWDAIKVAWRSFPHSASLFIAIIATYHKPALVMACVRPEVLEALLRNLRVTQHPRAVAVLQDMARADSPIATMCTGAGRMLPLRTQLAVIRWSLARAGVEVEVTANDVDLLLAARVPLTPRREVEVETLAPHLFGAGTDAARKVLLTPAVAAAICSMSAEQLAELLDRTPVHGEALMACMKRWCESGEAGGWVPVLRETISAGASAHPSLDMLHAVLIDSNWKSGRMEQLRPQLRKISAGGWAYLALVSAQSLDNGLSVVLQSDDAVALVTDIASEMLESTTPDMGERVRMLHRLAGWTAVRRTVSEAARNETIDSESPWAWPIRLIGGGCGAVVDALRAGVKGIPFRDEPALAHHLGEALAGEAEPAAALSAWREAGLVTDVDLRAAYTEVTETGSVTIDVQRMLWQFAPDKVCPRTPGGEATPLQELILPGFESRIRAAPAMMTAEALVLARLGYMLDAETEARICAENGLEVAGEDVVRELAQIECDDLPSYVLRYKRRSFPDDELDKLGADLRVEVQARGARCGIKAADAQQRLRDGARMTAVATLDCPGRVSDGVTVSNIAENLDTLAVAASLVPIEDGSAATARGICAVVLSWFDSFGVTGERLNKWVKMSVVQDAQYCVYDAINMFNEGNLCRPRLKTMYPLARTLDARLVVERQVVPLYGDDADSVRETSRVLEVLDRSAARVLEARTNTPQYGKAIDAATREMALRIVSAIRIEGGCAGLVDLASLSRVSGMLLRAPIAPRPSEEELSVARTMEVCEKFLAAVLDVVGDAEDKNNVLAALLAGFVEVHSLTIDVLQLKNETYRDVVLTAVAEAVCNQVPTKHPTVAKILRELKWIEDHVGIGARLDLSSSPCPSFGFGRCSFVVIDVTIIVAVNLAAILKLAINIDINITVHIATIIAVVIAVVIIPASTVSATDLPSSPSSDGGSVLVFPSYMVMGRGSAPEALGEKSQSEYEAMQAQAAASGDVAVVDGEEVLALLPVTVHSDAPPFVSDQANVALGKVLPRDDCLPNPERHQLCRPTVEACKVMKDMCERKNDIVNAMMSKIETESVAVIMHCLSEFWAELDGRILIQGGDSISAQLQSYFGCTVAVAGAQPGKLTIEDDMAVDGVIGPAGGFVGRMDHYKHNAVNLERAMHVADIIMVNIGLHMNVFNDAQCEAYRDMLRALFAQVKEWALEPGHVFIFQQTSAQHFASVDGSGLFERHTKRKPRDPCVCTPMNSTDKQIRNALLDEIRDEVDPDHEWVHILPLWEMTRDDHAVHSGLRINPKGEPVDCDCTHFCFAPALSEAWMAAIVRILRSAAAS</sequence>
<feature type="compositionally biased region" description="Acidic residues" evidence="1">
    <location>
        <begin position="251"/>
        <end position="278"/>
    </location>
</feature>
<dbReference type="Proteomes" id="UP000054408">
    <property type="component" value="Unassembled WGS sequence"/>
</dbReference>
<proteinExistence type="predicted"/>
<keyword evidence="2" id="KW-0812">Transmembrane</keyword>
<gene>
    <name evidence="3" type="ORF">AMSG_11883</name>
</gene>
<evidence type="ECO:0000256" key="2">
    <source>
        <dbReference type="SAM" id="Phobius"/>
    </source>
</evidence>
<accession>A0A0L0DB67</accession>
<feature type="transmembrane region" description="Helical" evidence="2">
    <location>
        <begin position="2214"/>
        <end position="2233"/>
    </location>
</feature>
<protein>
    <submittedName>
        <fullName evidence="3">Uncharacterized protein</fullName>
    </submittedName>
</protein>
<feature type="compositionally biased region" description="Low complexity" evidence="1">
    <location>
        <begin position="331"/>
        <end position="344"/>
    </location>
</feature>
<feature type="compositionally biased region" description="Acidic residues" evidence="1">
    <location>
        <begin position="285"/>
        <end position="302"/>
    </location>
</feature>
<evidence type="ECO:0000256" key="1">
    <source>
        <dbReference type="SAM" id="MobiDB-lite"/>
    </source>
</evidence>
<keyword evidence="2" id="KW-1133">Transmembrane helix</keyword>
<evidence type="ECO:0000313" key="4">
    <source>
        <dbReference type="Proteomes" id="UP000054408"/>
    </source>
</evidence>
<feature type="transmembrane region" description="Helical" evidence="2">
    <location>
        <begin position="2187"/>
        <end position="2207"/>
    </location>
</feature>
<keyword evidence="2" id="KW-0472">Membrane</keyword>